<dbReference type="STRING" id="408074.SAMN05660909_00037"/>
<evidence type="ECO:0000256" key="6">
    <source>
        <dbReference type="SAM" id="SignalP"/>
    </source>
</evidence>
<feature type="chain" id="PRO_5011621891" evidence="6">
    <location>
        <begin position="22"/>
        <end position="493"/>
    </location>
</feature>
<accession>A0A1H3WTB5</accession>
<dbReference type="Pfam" id="PF14322">
    <property type="entry name" value="SusD-like_3"/>
    <property type="match status" value="1"/>
</dbReference>
<evidence type="ECO:0000313" key="9">
    <source>
        <dbReference type="EMBL" id="SDZ89981.1"/>
    </source>
</evidence>
<evidence type="ECO:0000256" key="5">
    <source>
        <dbReference type="ARBA" id="ARBA00023237"/>
    </source>
</evidence>
<evidence type="ECO:0000256" key="3">
    <source>
        <dbReference type="ARBA" id="ARBA00022729"/>
    </source>
</evidence>
<evidence type="ECO:0000256" key="1">
    <source>
        <dbReference type="ARBA" id="ARBA00004442"/>
    </source>
</evidence>
<dbReference type="AlphaFoldDB" id="A0A1H3WTB5"/>
<evidence type="ECO:0000259" key="7">
    <source>
        <dbReference type="Pfam" id="PF07980"/>
    </source>
</evidence>
<dbReference type="Pfam" id="PF07980">
    <property type="entry name" value="SusD_RagB"/>
    <property type="match status" value="1"/>
</dbReference>
<keyword evidence="4" id="KW-0472">Membrane</keyword>
<sequence>MKKLTAITCIIFLLASCTKFVDTPSPESSVDAAKVFEKDNSAIATVNAVLSDLGNTYSILQGGRGVSIVSGLLSDELNTVSMLPDYIEIWSNSLLSSNTIPANIWSGFYRNIYNVNATIEGASASTSLTPDIQSQILGEARYLRAFMYFYLVNMYGPVPLITSTNYQVNRVAGRTSVNDVYKQVIEDLKEADKLLTVEYRNHLGAIVTQRFRPNKYAAKALLARVYLYTGQWADAEAEATAVIDQPASYNLVQDLNQVFRQPASAEALWEFAPAYGAVAAGVTSLFTGDGGHFNPAVLKAYGLGPQPSGYDLSNYLSDSIVNAFSATDKRKAQWLESVTAGGKTYYFPFKYKTDVFGLSTVQEYFVVQRTAEVYFIRAEARIQQNNIENGVKDINAVRSRANLADTSAATKAAAMGILEKERRLELFTEWGHRWFDLKRWPGKDNPAISRAEEVMKVITPLKGGTWKKDWLLLPLPQTDIINNPFLVQNNGYQ</sequence>
<feature type="domain" description="RagB/SusD" evidence="7">
    <location>
        <begin position="343"/>
        <end position="492"/>
    </location>
</feature>
<name>A0A1H3WTB5_9BACT</name>
<gene>
    <name evidence="9" type="ORF">SAMN05660909_00037</name>
</gene>
<protein>
    <submittedName>
        <fullName evidence="9">SusD family protein</fullName>
    </submittedName>
</protein>
<comment type="subcellular location">
    <subcellularLocation>
        <location evidence="1">Cell outer membrane</location>
    </subcellularLocation>
</comment>
<proteinExistence type="inferred from homology"/>
<dbReference type="CDD" id="cd08977">
    <property type="entry name" value="SusD"/>
    <property type="match status" value="1"/>
</dbReference>
<dbReference type="EMBL" id="FNRL01000001">
    <property type="protein sequence ID" value="SDZ89981.1"/>
    <property type="molecule type" value="Genomic_DNA"/>
</dbReference>
<dbReference type="RefSeq" id="WP_089757410.1">
    <property type="nucleotide sequence ID" value="NZ_BKAT01000020.1"/>
</dbReference>
<evidence type="ECO:0000259" key="8">
    <source>
        <dbReference type="Pfam" id="PF14322"/>
    </source>
</evidence>
<evidence type="ECO:0000256" key="2">
    <source>
        <dbReference type="ARBA" id="ARBA00006275"/>
    </source>
</evidence>
<dbReference type="Proteomes" id="UP000199656">
    <property type="component" value="Unassembled WGS sequence"/>
</dbReference>
<comment type="similarity">
    <text evidence="2">Belongs to the SusD family.</text>
</comment>
<dbReference type="InterPro" id="IPR012944">
    <property type="entry name" value="SusD_RagB_dom"/>
</dbReference>
<feature type="domain" description="SusD-like N-terminal" evidence="8">
    <location>
        <begin position="91"/>
        <end position="227"/>
    </location>
</feature>
<dbReference type="Gene3D" id="1.25.40.390">
    <property type="match status" value="1"/>
</dbReference>
<dbReference type="SUPFAM" id="SSF48452">
    <property type="entry name" value="TPR-like"/>
    <property type="match status" value="1"/>
</dbReference>
<evidence type="ECO:0000313" key="10">
    <source>
        <dbReference type="Proteomes" id="UP000199656"/>
    </source>
</evidence>
<reference evidence="10" key="1">
    <citation type="submission" date="2016-10" db="EMBL/GenBank/DDBJ databases">
        <authorList>
            <person name="Varghese N."/>
            <person name="Submissions S."/>
        </authorList>
    </citation>
    <scope>NUCLEOTIDE SEQUENCE [LARGE SCALE GENOMIC DNA]</scope>
    <source>
        <strain evidence="10">DSM 23920</strain>
    </source>
</reference>
<keyword evidence="5" id="KW-0998">Cell outer membrane</keyword>
<keyword evidence="3 6" id="KW-0732">Signal</keyword>
<dbReference type="PROSITE" id="PS51257">
    <property type="entry name" value="PROKAR_LIPOPROTEIN"/>
    <property type="match status" value="1"/>
</dbReference>
<dbReference type="InterPro" id="IPR011990">
    <property type="entry name" value="TPR-like_helical_dom_sf"/>
</dbReference>
<evidence type="ECO:0000256" key="4">
    <source>
        <dbReference type="ARBA" id="ARBA00023136"/>
    </source>
</evidence>
<dbReference type="OrthoDB" id="625727at2"/>
<keyword evidence="10" id="KW-1185">Reference proteome</keyword>
<dbReference type="InterPro" id="IPR033985">
    <property type="entry name" value="SusD-like_N"/>
</dbReference>
<organism evidence="9 10">
    <name type="scientific">Chitinophaga terrae</name>
    <name type="common">ex Kim and Jung 2007</name>
    <dbReference type="NCBI Taxonomy" id="408074"/>
    <lineage>
        <taxon>Bacteria</taxon>
        <taxon>Pseudomonadati</taxon>
        <taxon>Bacteroidota</taxon>
        <taxon>Chitinophagia</taxon>
        <taxon>Chitinophagales</taxon>
        <taxon>Chitinophagaceae</taxon>
        <taxon>Chitinophaga</taxon>
    </lineage>
</organism>
<dbReference type="GO" id="GO:0009279">
    <property type="term" value="C:cell outer membrane"/>
    <property type="evidence" value="ECO:0007669"/>
    <property type="project" value="UniProtKB-SubCell"/>
</dbReference>
<feature type="signal peptide" evidence="6">
    <location>
        <begin position="1"/>
        <end position="21"/>
    </location>
</feature>